<dbReference type="PROSITE" id="PS50088">
    <property type="entry name" value="ANK_REPEAT"/>
    <property type="match status" value="8"/>
</dbReference>
<evidence type="ECO:0000256" key="4">
    <source>
        <dbReference type="SAM" id="MobiDB-lite"/>
    </source>
</evidence>
<evidence type="ECO:0000259" key="5">
    <source>
        <dbReference type="Pfam" id="PF24883"/>
    </source>
</evidence>
<feature type="repeat" description="ANK" evidence="3">
    <location>
        <begin position="1081"/>
        <end position="1110"/>
    </location>
</feature>
<feature type="repeat" description="ANK" evidence="3">
    <location>
        <begin position="1186"/>
        <end position="1215"/>
    </location>
</feature>
<dbReference type="Pfam" id="PF24883">
    <property type="entry name" value="NPHP3_N"/>
    <property type="match status" value="1"/>
</dbReference>
<dbReference type="PROSITE" id="PS50297">
    <property type="entry name" value="ANK_REP_REGION"/>
    <property type="match status" value="6"/>
</dbReference>
<dbReference type="InterPro" id="IPR002110">
    <property type="entry name" value="Ankyrin_rpt"/>
</dbReference>
<evidence type="ECO:0000256" key="1">
    <source>
        <dbReference type="ARBA" id="ARBA00022737"/>
    </source>
</evidence>
<sequence length="1325" mass="146855">MGDGKQTKSSRLCSFFWRKKNPSSQENIHQSNNATPNIEEPPFKGAQTIEQSDLTDSSQPPNLKPTSSVGDRPAESSDTAASESDLWSRAYQELDENSRNWILGTSELKPGSGKQWTADLITLVREREEKYKGSTPKLKIGNREIIWRDYANKTVTWLVTIGDIAVNFAPAPSPVIWSALKVFMKTNVAQCEDLVAIFGCAEKVLSVMRRGAVYEIVYLQDAHPSDATEDLKDVLVNLYKTLLQLLSHALERLKEGQGRQFLHTLMSPGKGAELVSALSGHEQKLSMIADACGAVKLQKHHDLLQSLSAPLRRVDENVKTLVEHLQEKSLDQALDYISAIPIGKHHFEKRETRAPETCEWLLKHRRFLEWEESSYSSTLWLQGSIGAGKSYLTSKVIDRYVFDNEAQGKNDEGFAYFYCSRSDTARRDPKSVYQSYIRQLAQLNHYPTGMHKSISDLCRKAKREQRELSIPECKAALSELLKSYPRTTLVLDALDECEVEARKDIVLVLRNLATDAERPVKVYIASRREPDIERSLGSESLIEIGTSDNKGDIEKYIEQEMTRCGEEWESVSQGVREEVKRTITDQSDGMFRWAYLQWEQLKKFKTDQSILERLGKLPKSLEHAYDEIYSQNEGHELVILQRATKWVLCAAEPLSNDVLLWAIRLETQTDGKSKAGLGLSSPIIQSTLESICSNLIVIDSKLEVWKFPHSSAAEYFESRHKDWTARAHEDVAILLISYLIDCYSESRISFWHPNSRLPLSVVDLDDYLNLEHPFQHYARRFWARHARSAAGQHRVSPILKRFLGSAGPQKPSSRQYRIWCHHIQTNDILLYTKDIFPEETSIFGICALGLHTLLEGWWDKDIDVLMVNNRKMDLLSIAAKHGHRSLCSDLVNHGSDINRTLESQLGSALAEALAYNQVETATFLLDKGCNPDNYAGGRSYLCLATRSEKQLVEMLLKAGADPNIQCQRCMRGGCALEAAAYYGRVDSVKALIKYGADVNLVPASERERFGSPLAAAAYKGSLECVKLLLEHGANVNAQLEHGHYGSALAAAACRESLECVKLLLEHGANVNAQLKHGWYGSALAAAAYEGSLECVKLLLGHGADVNAQLEHGEYGSALAAAAHRGSLECVKLLLEYGVDINAQLEHGHYGKALAAAAYRGSLECVKLLLEHGANVNAQLKHGWYGSALAAAAYGENLKCVKLLLKYGADVNAQLEHGEYGSALAAAAKGGSLECVKLLIEHGASVNAQLNGESYGSALGVALCGRTGGIEIVKYLVEEAGADVSILSSCAGLLSVPEVYTLPKARYLVEGGYIQASVFADLGLQV</sequence>
<feature type="repeat" description="ANK" evidence="3">
    <location>
        <begin position="1113"/>
        <end position="1145"/>
    </location>
</feature>
<dbReference type="SMART" id="SM00248">
    <property type="entry name" value="ANK"/>
    <property type="match status" value="12"/>
</dbReference>
<feature type="region of interest" description="Disordered" evidence="4">
    <location>
        <begin position="1"/>
        <end position="85"/>
    </location>
</feature>
<gene>
    <name evidence="6" type="ORF">CFAM422_000967</name>
</gene>
<comment type="caution">
    <text evidence="6">The sequence shown here is derived from an EMBL/GenBank/DDBJ whole genome shotgun (WGS) entry which is preliminary data.</text>
</comment>
<feature type="repeat" description="ANK" evidence="3">
    <location>
        <begin position="1008"/>
        <end position="1040"/>
    </location>
</feature>
<evidence type="ECO:0000313" key="7">
    <source>
        <dbReference type="Proteomes" id="UP000801864"/>
    </source>
</evidence>
<feature type="repeat" description="ANK" evidence="3">
    <location>
        <begin position="1148"/>
        <end position="1180"/>
    </location>
</feature>
<keyword evidence="2 3" id="KW-0040">ANK repeat</keyword>
<dbReference type="SUPFAM" id="SSF48403">
    <property type="entry name" value="Ankyrin repeat"/>
    <property type="match status" value="1"/>
</dbReference>
<feature type="domain" description="Nephrocystin 3-like N-terminal" evidence="5">
    <location>
        <begin position="356"/>
        <end position="527"/>
    </location>
</feature>
<feature type="compositionally biased region" description="Polar residues" evidence="4">
    <location>
        <begin position="22"/>
        <end position="36"/>
    </location>
</feature>
<dbReference type="GO" id="GO:0005737">
    <property type="term" value="C:cytoplasm"/>
    <property type="evidence" value="ECO:0007669"/>
    <property type="project" value="TreeGrafter"/>
</dbReference>
<feature type="compositionally biased region" description="Polar residues" evidence="4">
    <location>
        <begin position="48"/>
        <end position="69"/>
    </location>
</feature>
<name>A0A9P5CIP2_9HYPO</name>
<evidence type="ECO:0000256" key="2">
    <source>
        <dbReference type="ARBA" id="ARBA00023043"/>
    </source>
</evidence>
<evidence type="ECO:0000256" key="3">
    <source>
        <dbReference type="PROSITE-ProRule" id="PRU00023"/>
    </source>
</evidence>
<dbReference type="EMBL" id="QLNT01000002">
    <property type="protein sequence ID" value="KAF3076037.1"/>
    <property type="molecule type" value="Genomic_DNA"/>
</dbReference>
<dbReference type="Gene3D" id="1.25.40.20">
    <property type="entry name" value="Ankyrin repeat-containing domain"/>
    <property type="match status" value="4"/>
</dbReference>
<evidence type="ECO:0000313" key="6">
    <source>
        <dbReference type="EMBL" id="KAF3076037.1"/>
    </source>
</evidence>
<dbReference type="PANTHER" id="PTHR24198">
    <property type="entry name" value="ANKYRIN REPEAT AND PROTEIN KINASE DOMAIN-CONTAINING PROTEIN"/>
    <property type="match status" value="1"/>
</dbReference>
<feature type="repeat" description="ANK" evidence="3">
    <location>
        <begin position="1218"/>
        <end position="1250"/>
    </location>
</feature>
<feature type="repeat" description="ANK" evidence="3">
    <location>
        <begin position="1043"/>
        <end position="1075"/>
    </location>
</feature>
<dbReference type="Gene3D" id="3.40.50.300">
    <property type="entry name" value="P-loop containing nucleotide triphosphate hydrolases"/>
    <property type="match status" value="1"/>
</dbReference>
<keyword evidence="7" id="KW-1185">Reference proteome</keyword>
<dbReference type="InterPro" id="IPR027417">
    <property type="entry name" value="P-loop_NTPase"/>
</dbReference>
<dbReference type="InterPro" id="IPR056884">
    <property type="entry name" value="NPHP3-like_N"/>
</dbReference>
<dbReference type="Pfam" id="PF12796">
    <property type="entry name" value="Ank_2"/>
    <property type="match status" value="4"/>
</dbReference>
<proteinExistence type="predicted"/>
<reference evidence="6 7" key="1">
    <citation type="submission" date="2018-06" db="EMBL/GenBank/DDBJ databases">
        <title>Genome analysis of cellulolytic fungus Trichoderma lentiforme CFAM-422.</title>
        <authorList>
            <person name="Steindorff A.S."/>
            <person name="Formighieri E.F."/>
            <person name="Midorikawa G.E.O."/>
            <person name="Tamietti M.S."/>
            <person name="Ramos E.Z."/>
            <person name="Silva A.S."/>
            <person name="Bon E.P.S."/>
            <person name="Mendes T.D."/>
            <person name="Damaso M.C.T."/>
            <person name="Favaro L.C.L."/>
        </authorList>
    </citation>
    <scope>NUCLEOTIDE SEQUENCE [LARGE SCALE GENOMIC DNA]</scope>
    <source>
        <strain evidence="6 7">CFAM-422</strain>
    </source>
</reference>
<dbReference type="Proteomes" id="UP000801864">
    <property type="component" value="Unassembled WGS sequence"/>
</dbReference>
<feature type="repeat" description="ANK" evidence="3">
    <location>
        <begin position="971"/>
        <end position="1003"/>
    </location>
</feature>
<dbReference type="SUPFAM" id="SSF52540">
    <property type="entry name" value="P-loop containing nucleoside triphosphate hydrolases"/>
    <property type="match status" value="1"/>
</dbReference>
<dbReference type="PANTHER" id="PTHR24198:SF165">
    <property type="entry name" value="ANKYRIN REPEAT-CONTAINING PROTEIN-RELATED"/>
    <property type="match status" value="1"/>
</dbReference>
<keyword evidence="1" id="KW-0677">Repeat</keyword>
<protein>
    <submittedName>
        <fullName evidence="6">Ankyrin repeat protein</fullName>
    </submittedName>
</protein>
<organism evidence="6 7">
    <name type="scientific">Trichoderma lentiforme</name>
    <dbReference type="NCBI Taxonomy" id="1567552"/>
    <lineage>
        <taxon>Eukaryota</taxon>
        <taxon>Fungi</taxon>
        <taxon>Dikarya</taxon>
        <taxon>Ascomycota</taxon>
        <taxon>Pezizomycotina</taxon>
        <taxon>Sordariomycetes</taxon>
        <taxon>Hypocreomycetidae</taxon>
        <taxon>Hypocreales</taxon>
        <taxon>Hypocreaceae</taxon>
        <taxon>Trichoderma</taxon>
    </lineage>
</organism>
<accession>A0A9P5CIP2</accession>
<feature type="compositionally biased region" description="Low complexity" evidence="4">
    <location>
        <begin position="76"/>
        <end position="85"/>
    </location>
</feature>
<dbReference type="InterPro" id="IPR036770">
    <property type="entry name" value="Ankyrin_rpt-contain_sf"/>
</dbReference>